<gene>
    <name evidence="3" type="primary">yihS</name>
    <name evidence="3" type="ORF">TRM7557_00060</name>
</gene>
<dbReference type="InterPro" id="IPR012341">
    <property type="entry name" value="6hp_glycosidase-like_sf"/>
</dbReference>
<dbReference type="GO" id="GO:0016853">
    <property type="term" value="F:isomerase activity"/>
    <property type="evidence" value="ECO:0007669"/>
    <property type="project" value="UniProtKB-KW"/>
</dbReference>
<dbReference type="AlphaFoldDB" id="A0A0N7LYF8"/>
<dbReference type="Pfam" id="PF07221">
    <property type="entry name" value="GlcNAc_2-epim"/>
    <property type="match status" value="1"/>
</dbReference>
<dbReference type="PANTHER" id="PTHR15108">
    <property type="entry name" value="N-ACYLGLUCOSAMINE-2-EPIMERASE"/>
    <property type="match status" value="1"/>
</dbReference>
<sequence>MDPTHDTWMTKAHRRFLAADAHAQFDFFDRSFCATGGFHVLDFKGVPLDSQVQELHTTTRLIHSYALGKLAGRSGCEPMIDHGLAYLGSHHFDSSAGGYVWALNGPAIHDGRKLAYGHVFVLLAASSALAAGHPDAQSVLDTVDHVLDQHFWEEDHGLFCDEYNRDWSPFSTYRGMNANMHGVEALLAAYEVTGREKYLDRAGRIIEFFACKIAAAHQWRLPEHYTDTWAIDPTYSGDPMFRPAGTTPGHSFEIARLLLQYNELSIAPSADRIQIARNIAYRALADAWDDANGGFFYTLNFDGTPDITRKYWWPVTEAIGVLAALLKTDPQPEDVIWYRRIWDCARTKFIDTDHGGWFPEIDDTGAKTALQFKGKPDIYHSIQAVLFPMLPGVSNAYSGLEGKLRSP</sequence>
<evidence type="ECO:0000256" key="1">
    <source>
        <dbReference type="ARBA" id="ARBA00008558"/>
    </source>
</evidence>
<organism evidence="3 4">
    <name type="scientific">Tritonibacter multivorans</name>
    <dbReference type="NCBI Taxonomy" id="928856"/>
    <lineage>
        <taxon>Bacteria</taxon>
        <taxon>Pseudomonadati</taxon>
        <taxon>Pseudomonadota</taxon>
        <taxon>Alphaproteobacteria</taxon>
        <taxon>Rhodobacterales</taxon>
        <taxon>Paracoccaceae</taxon>
        <taxon>Tritonibacter</taxon>
    </lineage>
</organism>
<evidence type="ECO:0000313" key="4">
    <source>
        <dbReference type="Proteomes" id="UP000052022"/>
    </source>
</evidence>
<dbReference type="Gene3D" id="1.50.10.10">
    <property type="match status" value="1"/>
</dbReference>
<dbReference type="InterPro" id="IPR008928">
    <property type="entry name" value="6-hairpin_glycosidase_sf"/>
</dbReference>
<dbReference type="GO" id="GO:0005975">
    <property type="term" value="P:carbohydrate metabolic process"/>
    <property type="evidence" value="ECO:0007669"/>
    <property type="project" value="InterPro"/>
</dbReference>
<comment type="similarity">
    <text evidence="1">Belongs to the N-acylglucosamine 2-epimerase family.</text>
</comment>
<evidence type="ECO:0000256" key="2">
    <source>
        <dbReference type="ARBA" id="ARBA00023235"/>
    </source>
</evidence>
<accession>A0A0N7LYF8</accession>
<dbReference type="EMBL" id="CYSD01000002">
    <property type="protein sequence ID" value="CUH74745.1"/>
    <property type="molecule type" value="Genomic_DNA"/>
</dbReference>
<dbReference type="EC" id="5.-.-.-" evidence="3"/>
<dbReference type="InterPro" id="IPR010819">
    <property type="entry name" value="AGE/CE"/>
</dbReference>
<dbReference type="STRING" id="928856.SAMN04488049_12217"/>
<dbReference type="Proteomes" id="UP000052022">
    <property type="component" value="Unassembled WGS sequence"/>
</dbReference>
<reference evidence="3 4" key="1">
    <citation type="submission" date="2015-09" db="EMBL/GenBank/DDBJ databases">
        <authorList>
            <consortium name="Swine Surveillance"/>
        </authorList>
    </citation>
    <scope>NUCLEOTIDE SEQUENCE [LARGE SCALE GENOMIC DNA]</scope>
    <source>
        <strain evidence="3 4">CECT 7557</strain>
    </source>
</reference>
<keyword evidence="4" id="KW-1185">Reference proteome</keyword>
<proteinExistence type="inferred from homology"/>
<dbReference type="SUPFAM" id="SSF48208">
    <property type="entry name" value="Six-hairpin glycosidases"/>
    <property type="match status" value="1"/>
</dbReference>
<keyword evidence="2 3" id="KW-0413">Isomerase</keyword>
<evidence type="ECO:0000313" key="3">
    <source>
        <dbReference type="EMBL" id="CUH74745.1"/>
    </source>
</evidence>
<dbReference type="OrthoDB" id="9806359at2"/>
<protein>
    <submittedName>
        <fullName evidence="3">Putative sugar isomerase YihS</fullName>
        <ecNumber evidence="3">5.-.-.-</ecNumber>
    </submittedName>
</protein>
<name>A0A0N7LYF8_9RHOB</name>